<dbReference type="InterPro" id="IPR002347">
    <property type="entry name" value="SDR_fam"/>
</dbReference>
<keyword evidence="6" id="KW-1185">Reference proteome</keyword>
<comment type="caution">
    <text evidence="5">The sequence shown here is derived from an EMBL/GenBank/DDBJ whole genome shotgun (WGS) entry which is preliminary data.</text>
</comment>
<evidence type="ECO:0000256" key="3">
    <source>
        <dbReference type="RuleBase" id="RU000363"/>
    </source>
</evidence>
<dbReference type="PANTHER" id="PTHR43976">
    <property type="entry name" value="SHORT CHAIN DEHYDROGENASE"/>
    <property type="match status" value="1"/>
</dbReference>
<dbReference type="SUPFAM" id="SSF51735">
    <property type="entry name" value="NAD(P)-binding Rossmann-fold domains"/>
    <property type="match status" value="1"/>
</dbReference>
<comment type="similarity">
    <text evidence="1 3">Belongs to the short-chain dehydrogenases/reductases (SDR) family.</text>
</comment>
<sequence>MAPYQLPKDAVWLITGCSSGLGYALCEHLTKNTSSRVVATARKPSTLESLPTGPNILKLPLDVTSDSSIADALTTTLKQFGRIDVVVNNAGYSVMGDTETMDMDQARGVMEANFWGAVRVTQRVLPILRESNPKTGVKGGLVVQITSMGGRLAFAGNTFYHAAKFALEGFTEGLAKEMPPEWGIRFLCVEPGGVKTRYAETATSGFDTSARLEVYKNPNTPTNQLLKYKESPEATKNWAEPERVVQVLFEFVERGGEMPLRLPLGSDSWGMQKHALEQGIKELDQLKDVSNSTSGEEQLASIEFLK</sequence>
<dbReference type="InterPro" id="IPR036291">
    <property type="entry name" value="NAD(P)-bd_dom_sf"/>
</dbReference>
<dbReference type="Proteomes" id="UP001280581">
    <property type="component" value="Unassembled WGS sequence"/>
</dbReference>
<evidence type="ECO:0000256" key="1">
    <source>
        <dbReference type="ARBA" id="ARBA00006484"/>
    </source>
</evidence>
<dbReference type="Pfam" id="PF00106">
    <property type="entry name" value="adh_short"/>
    <property type="match status" value="1"/>
</dbReference>
<dbReference type="Gene3D" id="3.40.50.720">
    <property type="entry name" value="NAD(P)-binding Rossmann-like Domain"/>
    <property type="match status" value="1"/>
</dbReference>
<keyword evidence="2" id="KW-0560">Oxidoreductase</keyword>
<evidence type="ECO:0000313" key="6">
    <source>
        <dbReference type="Proteomes" id="UP001280581"/>
    </source>
</evidence>
<dbReference type="InterPro" id="IPR051911">
    <property type="entry name" value="SDR_oxidoreductase"/>
</dbReference>
<dbReference type="AlphaFoldDB" id="A0AAN6M9G9"/>
<feature type="domain" description="Ketoreductase" evidence="4">
    <location>
        <begin position="10"/>
        <end position="185"/>
    </location>
</feature>
<gene>
    <name evidence="5" type="ORF">GRF29_1g1630795</name>
</gene>
<dbReference type="EMBL" id="WVTA01000001">
    <property type="protein sequence ID" value="KAK3217006.1"/>
    <property type="molecule type" value="Genomic_DNA"/>
</dbReference>
<evidence type="ECO:0000259" key="4">
    <source>
        <dbReference type="SMART" id="SM00822"/>
    </source>
</evidence>
<protein>
    <recommendedName>
        <fullName evidence="4">Ketoreductase domain-containing protein</fullName>
    </recommendedName>
</protein>
<dbReference type="SMART" id="SM00822">
    <property type="entry name" value="PKS_KR"/>
    <property type="match status" value="1"/>
</dbReference>
<dbReference type="InterPro" id="IPR057326">
    <property type="entry name" value="KR_dom"/>
</dbReference>
<dbReference type="GO" id="GO:0016491">
    <property type="term" value="F:oxidoreductase activity"/>
    <property type="evidence" value="ECO:0007669"/>
    <property type="project" value="UniProtKB-KW"/>
</dbReference>
<evidence type="ECO:0000313" key="5">
    <source>
        <dbReference type="EMBL" id="KAK3217006.1"/>
    </source>
</evidence>
<organism evidence="5 6">
    <name type="scientific">Pseudopithomyces chartarum</name>
    <dbReference type="NCBI Taxonomy" id="1892770"/>
    <lineage>
        <taxon>Eukaryota</taxon>
        <taxon>Fungi</taxon>
        <taxon>Dikarya</taxon>
        <taxon>Ascomycota</taxon>
        <taxon>Pezizomycotina</taxon>
        <taxon>Dothideomycetes</taxon>
        <taxon>Pleosporomycetidae</taxon>
        <taxon>Pleosporales</taxon>
        <taxon>Massarineae</taxon>
        <taxon>Didymosphaeriaceae</taxon>
        <taxon>Pseudopithomyces</taxon>
    </lineage>
</organism>
<reference evidence="5 6" key="1">
    <citation type="submission" date="2021-02" db="EMBL/GenBank/DDBJ databases">
        <title>Genome assembly of Pseudopithomyces chartarum.</title>
        <authorList>
            <person name="Jauregui R."/>
            <person name="Singh J."/>
            <person name="Voisey C."/>
        </authorList>
    </citation>
    <scope>NUCLEOTIDE SEQUENCE [LARGE SCALE GENOMIC DNA]</scope>
    <source>
        <strain evidence="5 6">AGR01</strain>
    </source>
</reference>
<dbReference type="CDD" id="cd05374">
    <property type="entry name" value="17beta-HSD-like_SDR_c"/>
    <property type="match status" value="1"/>
</dbReference>
<proteinExistence type="inferred from homology"/>
<dbReference type="PRINTS" id="PR00080">
    <property type="entry name" value="SDRFAMILY"/>
</dbReference>
<name>A0AAN6M9G9_9PLEO</name>
<dbReference type="PANTHER" id="PTHR43976:SF16">
    <property type="entry name" value="SHORT-CHAIN DEHYDROGENASE_REDUCTASE FAMILY PROTEIN"/>
    <property type="match status" value="1"/>
</dbReference>
<evidence type="ECO:0000256" key="2">
    <source>
        <dbReference type="ARBA" id="ARBA00023002"/>
    </source>
</evidence>
<accession>A0AAN6M9G9</accession>
<dbReference type="PRINTS" id="PR00081">
    <property type="entry name" value="GDHRDH"/>
</dbReference>